<sequence>MAWTNCWVGVNVRIADCVDSILSEMHVPRVVVLIDTTGQWKMELLDWLPSNIKVLYLSTIVPPNINMGAQKNLCPGEVAVKSGCETPLVITENRRKARKARE</sequence>
<evidence type="ECO:0000313" key="2">
    <source>
        <dbReference type="Proteomes" id="UP000242715"/>
    </source>
</evidence>
<name>A0A2Z6MWE5_TRISU</name>
<proteinExistence type="predicted"/>
<keyword evidence="2" id="KW-1185">Reference proteome</keyword>
<reference evidence="2" key="1">
    <citation type="journal article" date="2017" name="Front. Plant Sci.">
        <title>Climate Clever Clovers: New Paradigm to Reduce the Environmental Footprint of Ruminants by Breeding Low Methanogenic Forages Utilizing Haplotype Variation.</title>
        <authorList>
            <person name="Kaur P."/>
            <person name="Appels R."/>
            <person name="Bayer P.E."/>
            <person name="Keeble-Gagnere G."/>
            <person name="Wang J."/>
            <person name="Hirakawa H."/>
            <person name="Shirasawa K."/>
            <person name="Vercoe P."/>
            <person name="Stefanova K."/>
            <person name="Durmic Z."/>
            <person name="Nichols P."/>
            <person name="Revell C."/>
            <person name="Isobe S.N."/>
            <person name="Edwards D."/>
            <person name="Erskine W."/>
        </authorList>
    </citation>
    <scope>NUCLEOTIDE SEQUENCE [LARGE SCALE GENOMIC DNA]</scope>
    <source>
        <strain evidence="2">cv. Daliak</strain>
    </source>
</reference>
<protein>
    <submittedName>
        <fullName evidence="1">Uncharacterized protein</fullName>
    </submittedName>
</protein>
<dbReference type="EMBL" id="DF973623">
    <property type="protein sequence ID" value="GAU36236.1"/>
    <property type="molecule type" value="Genomic_DNA"/>
</dbReference>
<dbReference type="Proteomes" id="UP000242715">
    <property type="component" value="Unassembled WGS sequence"/>
</dbReference>
<evidence type="ECO:0000313" key="1">
    <source>
        <dbReference type="EMBL" id="GAU36236.1"/>
    </source>
</evidence>
<organism evidence="1 2">
    <name type="scientific">Trifolium subterraneum</name>
    <name type="common">Subterranean clover</name>
    <dbReference type="NCBI Taxonomy" id="3900"/>
    <lineage>
        <taxon>Eukaryota</taxon>
        <taxon>Viridiplantae</taxon>
        <taxon>Streptophyta</taxon>
        <taxon>Embryophyta</taxon>
        <taxon>Tracheophyta</taxon>
        <taxon>Spermatophyta</taxon>
        <taxon>Magnoliopsida</taxon>
        <taxon>eudicotyledons</taxon>
        <taxon>Gunneridae</taxon>
        <taxon>Pentapetalae</taxon>
        <taxon>rosids</taxon>
        <taxon>fabids</taxon>
        <taxon>Fabales</taxon>
        <taxon>Fabaceae</taxon>
        <taxon>Papilionoideae</taxon>
        <taxon>50 kb inversion clade</taxon>
        <taxon>NPAAA clade</taxon>
        <taxon>Hologalegina</taxon>
        <taxon>IRL clade</taxon>
        <taxon>Trifolieae</taxon>
        <taxon>Trifolium</taxon>
    </lineage>
</organism>
<dbReference type="AlphaFoldDB" id="A0A2Z6MWE5"/>
<accession>A0A2Z6MWE5</accession>
<gene>
    <name evidence="1" type="ORF">TSUD_214330</name>
</gene>